<dbReference type="Proteomes" id="UP001152658">
    <property type="component" value="Unassembled WGS sequence"/>
</dbReference>
<dbReference type="EMBL" id="CALYLK010000128">
    <property type="protein sequence ID" value="CAH8211357.1"/>
    <property type="molecule type" value="Genomic_DNA"/>
</dbReference>
<comment type="caution">
    <text evidence="1">The sequence shown here is derived from an EMBL/GenBank/DDBJ whole genome shotgun (WGS) entry which is preliminary data.</text>
</comment>
<evidence type="ECO:0000313" key="2">
    <source>
        <dbReference type="Proteomes" id="UP001152658"/>
    </source>
</evidence>
<evidence type="ECO:0000313" key="1">
    <source>
        <dbReference type="EMBL" id="CAH8211357.1"/>
    </source>
</evidence>
<name>A0ABM9FLV2_9VIBR</name>
<reference evidence="1" key="1">
    <citation type="submission" date="2022-06" db="EMBL/GenBank/DDBJ databases">
        <authorList>
            <person name="Goudenege D."/>
            <person name="Le Roux F."/>
        </authorList>
    </citation>
    <scope>NUCLEOTIDE SEQUENCE</scope>
    <source>
        <strain evidence="1">12-063</strain>
    </source>
</reference>
<organism evidence="1 2">
    <name type="scientific">Vibrio aestuarianus</name>
    <dbReference type="NCBI Taxonomy" id="28171"/>
    <lineage>
        <taxon>Bacteria</taxon>
        <taxon>Pseudomonadati</taxon>
        <taxon>Pseudomonadota</taxon>
        <taxon>Gammaproteobacteria</taxon>
        <taxon>Vibrionales</taxon>
        <taxon>Vibrionaceae</taxon>
        <taxon>Vibrio</taxon>
    </lineage>
</organism>
<keyword evidence="2" id="KW-1185">Reference proteome</keyword>
<sequence length="56" mass="6289">MRLLDKYCRLIFIETIQKIHPAAIQPVTLSCVLIQLSGSIPKPLEVAGRWQVSESP</sequence>
<protein>
    <submittedName>
        <fullName evidence="1">Uncharacterized protein</fullName>
    </submittedName>
</protein>
<proteinExistence type="predicted"/>
<dbReference type="PROSITE" id="PS51257">
    <property type="entry name" value="PROKAR_LIPOPROTEIN"/>
    <property type="match status" value="1"/>
</dbReference>
<gene>
    <name evidence="1" type="ORF">VAE063_880174</name>
</gene>
<accession>A0ABM9FLV2</accession>